<dbReference type="eggNOG" id="COG4733">
    <property type="taxonomic scope" value="Bacteria"/>
</dbReference>
<dbReference type="Gene3D" id="2.60.120.1390">
    <property type="match status" value="3"/>
</dbReference>
<gene>
    <name evidence="2" type="ORF">SAMN04489726_0060</name>
</gene>
<dbReference type="EMBL" id="LT629701">
    <property type="protein sequence ID" value="SDM15504.1"/>
    <property type="molecule type" value="Genomic_DNA"/>
</dbReference>
<sequence length="900" mass="98988">MRRHVNHVDPTRPGGSPKGKHRKGRHRTLRLLMSLASVAALSFAGTAVTPAQAQPPAVSALPTGKGPVGWATYRQLDSVGTLRGQVDTRQFSGYDRTGRNNDGFDGQFSCLRMIGPNCVIAERTGPGEIESIWFTRDDGVVARTGWIRIELDGGTVLDAPLQDVVDGKLGAPFVWPLVANREDTSGGVVIKVPMPYRQSMRITTQNNPLFQHVVYRTFADVDGVSTFNRSDQANDVIAKLRAFGLADPKPGKWNATTNRSTADINPGATARVAELTGSAQITQLKVRLPQVQASPHVNDDGRAFGAGGESAFRVAVDPRNQGVRLTRRFDPHIEGQRARLLVDNAFVADWFHGPKARPTLWADQSIDIPSQFTSGKSRLNIRNQFVSSSLDFNEFRYDVHSLVNGTWVRTDVMDVGPDRPGEELTHGYRVTQQKWQGRHYFNYPFDAGQISASDAVLAGARLRISFDGRTTVDAPIGEFFGSGLGEYDTRSLMFSMDATRDGWYTSWWPMPFAERAVVEIVNSSGVRISDASVELTWAADGSIRDRLRPNGSLGYFNATHRHGPTAHAKDWIFVDTPGRGVFYGVTHSMRGRIPLSAEVPRLYLEGDERVYADGLLTPIQHGTGTEDFYESGWYFRTGSFAMPLAGYPAHEVGRDGCVYDCTGAYRLMVPDAIPFNTGLRFGIEHGPVADVAADYSSTAYWYGQPRWALRSTDGLNPTDQASRDQHGYRAVGETSGQLTSVFEGDDDHATASGRVTEATGPITFTVAVDQNNSGVQIIRTADQVRSYQQARVLVDGQVVGVWLMSSGNMFQRWLQDTFMIPSRFSAGKRTLAITLEPLPGSPPWSSSDYHIRSWVDPFEPGRSGAQRIDPPALDWRAPDRGPHVLGPRDPISTKEGQVGR</sequence>
<evidence type="ECO:0000313" key="2">
    <source>
        <dbReference type="EMBL" id="SDM15504.1"/>
    </source>
</evidence>
<proteinExistence type="predicted"/>
<feature type="region of interest" description="Disordered" evidence="1">
    <location>
        <begin position="1"/>
        <end position="25"/>
    </location>
</feature>
<feature type="region of interest" description="Disordered" evidence="1">
    <location>
        <begin position="860"/>
        <end position="900"/>
    </location>
</feature>
<keyword evidence="3" id="KW-1185">Reference proteome</keyword>
<dbReference type="InterPro" id="IPR021345">
    <property type="entry name" value="DUF2961"/>
</dbReference>
<dbReference type="Proteomes" id="UP000183376">
    <property type="component" value="Chromosome I"/>
</dbReference>
<protein>
    <recommendedName>
        <fullName evidence="4">DUF2961 domain-containing protein</fullName>
    </recommendedName>
</protein>
<accession>A0A1G9QWY9</accession>
<dbReference type="AlphaFoldDB" id="A0A1G9QWY9"/>
<feature type="compositionally biased region" description="Basic and acidic residues" evidence="1">
    <location>
        <begin position="1"/>
        <end position="10"/>
    </location>
</feature>
<dbReference type="STRING" id="211114.SAMN04489726_0060"/>
<reference evidence="2 3" key="1">
    <citation type="submission" date="2016-10" db="EMBL/GenBank/DDBJ databases">
        <authorList>
            <person name="de Groot N.N."/>
        </authorList>
    </citation>
    <scope>NUCLEOTIDE SEQUENCE [LARGE SCALE GENOMIC DNA]</scope>
    <source>
        <strain evidence="2 3">DSM 44149</strain>
    </source>
</reference>
<organism evidence="2 3">
    <name type="scientific">Allokutzneria albata</name>
    <name type="common">Kibdelosporangium albatum</name>
    <dbReference type="NCBI Taxonomy" id="211114"/>
    <lineage>
        <taxon>Bacteria</taxon>
        <taxon>Bacillati</taxon>
        <taxon>Actinomycetota</taxon>
        <taxon>Actinomycetes</taxon>
        <taxon>Pseudonocardiales</taxon>
        <taxon>Pseudonocardiaceae</taxon>
        <taxon>Allokutzneria</taxon>
    </lineage>
</organism>
<evidence type="ECO:0000313" key="3">
    <source>
        <dbReference type="Proteomes" id="UP000183376"/>
    </source>
</evidence>
<evidence type="ECO:0008006" key="4">
    <source>
        <dbReference type="Google" id="ProtNLM"/>
    </source>
</evidence>
<dbReference type="Pfam" id="PF11175">
    <property type="entry name" value="DUF2961"/>
    <property type="match status" value="1"/>
</dbReference>
<evidence type="ECO:0000256" key="1">
    <source>
        <dbReference type="SAM" id="MobiDB-lite"/>
    </source>
</evidence>
<name>A0A1G9QWY9_ALLAB</name>
<dbReference type="RefSeq" id="WP_081900593.1">
    <property type="nucleotide sequence ID" value="NZ_JOEF01000022.1"/>
</dbReference>